<accession>A0A942TC43</accession>
<proteinExistence type="predicted"/>
<dbReference type="PANTHER" id="PTHR39203">
    <property type="entry name" value="CYTOPLASMIC PROTEIN-RELATED"/>
    <property type="match status" value="1"/>
</dbReference>
<evidence type="ECO:0000313" key="3">
    <source>
        <dbReference type="Proteomes" id="UP000681414"/>
    </source>
</evidence>
<keyword evidence="3" id="KW-1185">Reference proteome</keyword>
<dbReference type="PANTHER" id="PTHR39203:SF1">
    <property type="entry name" value="CYTOPLASMIC PROTEIN"/>
    <property type="match status" value="1"/>
</dbReference>
<feature type="domain" description="ASCH" evidence="1">
    <location>
        <begin position="25"/>
        <end position="145"/>
    </location>
</feature>
<name>A0A942TC43_9BACI</name>
<dbReference type="Proteomes" id="UP000681414">
    <property type="component" value="Unassembled WGS sequence"/>
</dbReference>
<dbReference type="EMBL" id="JAGYPG010000001">
    <property type="protein sequence ID" value="MBS4193582.1"/>
    <property type="molecule type" value="Genomic_DNA"/>
</dbReference>
<dbReference type="CDD" id="cd06553">
    <property type="entry name" value="ASCH_Ef3133_like"/>
    <property type="match status" value="1"/>
</dbReference>
<dbReference type="SUPFAM" id="SSF88697">
    <property type="entry name" value="PUA domain-like"/>
    <property type="match status" value="1"/>
</dbReference>
<reference evidence="2 3" key="1">
    <citation type="submission" date="2021-05" db="EMBL/GenBank/DDBJ databases">
        <title>Novel Bacillus species.</title>
        <authorList>
            <person name="Liu G."/>
        </authorList>
    </citation>
    <scope>NUCLEOTIDE SEQUENCE [LARGE SCALE GENOMIC DNA]</scope>
    <source>
        <strain evidence="3">FJAT-49780</strain>
    </source>
</reference>
<dbReference type="Gene3D" id="3.10.400.10">
    <property type="entry name" value="Sulfate adenylyltransferase"/>
    <property type="match status" value="1"/>
</dbReference>
<dbReference type="AlphaFoldDB" id="A0A942TC43"/>
<comment type="caution">
    <text evidence="2">The sequence shown here is derived from an EMBL/GenBank/DDBJ whole genome shotgun (WGS) entry which is preliminary data.</text>
</comment>
<dbReference type="PIRSF" id="PIRSF021320">
    <property type="entry name" value="DUF984"/>
    <property type="match status" value="1"/>
</dbReference>
<dbReference type="InterPro" id="IPR007374">
    <property type="entry name" value="ASCH_domain"/>
</dbReference>
<dbReference type="InterPro" id="IPR015947">
    <property type="entry name" value="PUA-like_sf"/>
</dbReference>
<dbReference type="Pfam" id="PF04266">
    <property type="entry name" value="ASCH"/>
    <property type="match status" value="1"/>
</dbReference>
<dbReference type="RefSeq" id="WP_213122882.1">
    <property type="nucleotide sequence ID" value="NZ_JAGYPG010000001.1"/>
</dbReference>
<protein>
    <submittedName>
        <fullName evidence="2">ASCH domain-containing protein</fullName>
    </submittedName>
</protein>
<evidence type="ECO:0000313" key="2">
    <source>
        <dbReference type="EMBL" id="MBS4193582.1"/>
    </source>
</evidence>
<gene>
    <name evidence="2" type="ORF">KHA97_00680</name>
</gene>
<evidence type="ECO:0000259" key="1">
    <source>
        <dbReference type="SMART" id="SM01022"/>
    </source>
</evidence>
<sequence>MNQVEAYWEKFLAEKNTPNQPYTSWHFELNERLANELLELVLNGKKRATAPSIHDFEHEPLPKVGDYSVITNWAGEPKCIIQTTSVQILAFKDVTFELARLEGEDDNLETWREGHIRYYTQVCKAVNQEFTWDMPVVFEQFKVVYQ</sequence>
<dbReference type="SMART" id="SM01022">
    <property type="entry name" value="ASCH"/>
    <property type="match status" value="1"/>
</dbReference>
<organism evidence="2 3">
    <name type="scientific">Lederbergia citri</name>
    <dbReference type="NCBI Taxonomy" id="2833580"/>
    <lineage>
        <taxon>Bacteria</taxon>
        <taxon>Bacillati</taxon>
        <taxon>Bacillota</taxon>
        <taxon>Bacilli</taxon>
        <taxon>Bacillales</taxon>
        <taxon>Bacillaceae</taxon>
        <taxon>Lederbergia</taxon>
    </lineage>
</organism>
<dbReference type="InterPro" id="IPR009326">
    <property type="entry name" value="DUF984"/>
</dbReference>